<reference evidence="1 2" key="1">
    <citation type="submission" date="2024-06" db="EMBL/GenBank/DDBJ databases">
        <title>The Natural Products Discovery Center: Release of the First 8490 Sequenced Strains for Exploring Actinobacteria Biosynthetic Diversity.</title>
        <authorList>
            <person name="Kalkreuter E."/>
            <person name="Kautsar S.A."/>
            <person name="Yang D."/>
            <person name="Bader C.D."/>
            <person name="Teijaro C.N."/>
            <person name="Fluegel L."/>
            <person name="Davis C.M."/>
            <person name="Simpson J.R."/>
            <person name="Lauterbach L."/>
            <person name="Steele A.D."/>
            <person name="Gui C."/>
            <person name="Meng S."/>
            <person name="Li G."/>
            <person name="Viehrig K."/>
            <person name="Ye F."/>
            <person name="Su P."/>
            <person name="Kiefer A.F."/>
            <person name="Nichols A."/>
            <person name="Cepeda A.J."/>
            <person name="Yan W."/>
            <person name="Fan B."/>
            <person name="Jiang Y."/>
            <person name="Adhikari A."/>
            <person name="Zheng C.-J."/>
            <person name="Schuster L."/>
            <person name="Cowan T.M."/>
            <person name="Smanski M.J."/>
            <person name="Chevrette M.G."/>
            <person name="De Carvalho L.P.S."/>
            <person name="Shen B."/>
        </authorList>
    </citation>
    <scope>NUCLEOTIDE SEQUENCE [LARGE SCALE GENOMIC DNA]</scope>
    <source>
        <strain evidence="1 2">NPDC050671</strain>
    </source>
</reference>
<sequence length="53" mass="5635">MPQSAGSACDCRIEPWIRLGMLAASTTSGLDRCPEILHCLPATTVPDGRVAEH</sequence>
<dbReference type="EMBL" id="JBFAIH010000005">
    <property type="protein sequence ID" value="MEV0363446.1"/>
    <property type="molecule type" value="Genomic_DNA"/>
</dbReference>
<evidence type="ECO:0000313" key="1">
    <source>
        <dbReference type="EMBL" id="MEV0363446.1"/>
    </source>
</evidence>
<evidence type="ECO:0000313" key="2">
    <source>
        <dbReference type="Proteomes" id="UP001551658"/>
    </source>
</evidence>
<proteinExistence type="predicted"/>
<accession>A0ABV3F6X9</accession>
<dbReference type="RefSeq" id="WP_357977552.1">
    <property type="nucleotide sequence ID" value="NZ_JBFAIH010000005.1"/>
</dbReference>
<keyword evidence="2" id="KW-1185">Reference proteome</keyword>
<name>A0ABV3F6X9_9NOCA</name>
<protein>
    <submittedName>
        <fullName evidence="1">Uncharacterized protein</fullName>
    </submittedName>
</protein>
<gene>
    <name evidence="1" type="ORF">AB0H72_12145</name>
</gene>
<dbReference type="Proteomes" id="UP001551658">
    <property type="component" value="Unassembled WGS sequence"/>
</dbReference>
<comment type="caution">
    <text evidence="1">The sequence shown here is derived from an EMBL/GenBank/DDBJ whole genome shotgun (WGS) entry which is preliminary data.</text>
</comment>
<organism evidence="1 2">
    <name type="scientific">Nocardia fusca</name>
    <dbReference type="NCBI Taxonomy" id="941183"/>
    <lineage>
        <taxon>Bacteria</taxon>
        <taxon>Bacillati</taxon>
        <taxon>Actinomycetota</taxon>
        <taxon>Actinomycetes</taxon>
        <taxon>Mycobacteriales</taxon>
        <taxon>Nocardiaceae</taxon>
        <taxon>Nocardia</taxon>
    </lineage>
</organism>